<dbReference type="PANTHER" id="PTHR10233">
    <property type="entry name" value="TRANSLATION INITIATION FACTOR EIF-2B"/>
    <property type="match status" value="1"/>
</dbReference>
<evidence type="ECO:0000313" key="12">
    <source>
        <dbReference type="Proteomes" id="UP001562354"/>
    </source>
</evidence>
<name>A0ABR3P8A2_9PEZI</name>
<evidence type="ECO:0000256" key="6">
    <source>
        <dbReference type="ARBA" id="ARBA00044147"/>
    </source>
</evidence>
<proteinExistence type="inferred from homology"/>
<comment type="subunit">
    <text evidence="8">Component of the translation initiation factor 2B (eIF2B) complex which is a heterodecamer of two sets of five different subunits: alpha, beta, gamma, delta and epsilon. Subunits alpha, beta and delta comprise a regulatory subcomplex and subunits epsilon and gamma comprise a catalytic subcomplex. Within the complex, the hexameric regulatory complex resides at the center, with the two heterodimeric catalytic subcomplexes bound on opposite sides.</text>
</comment>
<feature type="region of interest" description="Disordered" evidence="10">
    <location>
        <begin position="466"/>
        <end position="517"/>
    </location>
</feature>
<reference evidence="11 12" key="1">
    <citation type="submission" date="2024-07" db="EMBL/GenBank/DDBJ databases">
        <title>Draft sequence of the Neodothiora populina.</title>
        <authorList>
            <person name="Drown D.D."/>
            <person name="Schuette U.S."/>
            <person name="Buechlein A.B."/>
            <person name="Rusch D.R."/>
            <person name="Winton L.W."/>
            <person name="Adams G.A."/>
        </authorList>
    </citation>
    <scope>NUCLEOTIDE SEQUENCE [LARGE SCALE GENOMIC DNA]</scope>
    <source>
        <strain evidence="11 12">CPC 39397</strain>
    </source>
</reference>
<dbReference type="Proteomes" id="UP001562354">
    <property type="component" value="Unassembled WGS sequence"/>
</dbReference>
<evidence type="ECO:0000256" key="10">
    <source>
        <dbReference type="SAM" id="MobiDB-lite"/>
    </source>
</evidence>
<feature type="compositionally biased region" description="Polar residues" evidence="10">
    <location>
        <begin position="1"/>
        <end position="43"/>
    </location>
</feature>
<dbReference type="SUPFAM" id="SSF100950">
    <property type="entry name" value="NagB/RpiA/CoA transferase-like"/>
    <property type="match status" value="1"/>
</dbReference>
<accession>A0ABR3P8A2</accession>
<feature type="region of interest" description="Disordered" evidence="10">
    <location>
        <begin position="1"/>
        <end position="174"/>
    </location>
</feature>
<keyword evidence="4" id="KW-0396">Initiation factor</keyword>
<gene>
    <name evidence="11" type="ORF">AAFC00_002756</name>
</gene>
<comment type="subcellular location">
    <subcellularLocation>
        <location evidence="1">Cytoplasm</location>
        <location evidence="1">Cytosol</location>
    </subcellularLocation>
</comment>
<dbReference type="RefSeq" id="XP_069198625.1">
    <property type="nucleotide sequence ID" value="XM_069342118.1"/>
</dbReference>
<evidence type="ECO:0000313" key="11">
    <source>
        <dbReference type="EMBL" id="KAL1302349.1"/>
    </source>
</evidence>
<evidence type="ECO:0000256" key="8">
    <source>
        <dbReference type="ARBA" id="ARBA00046432"/>
    </source>
</evidence>
<feature type="compositionally biased region" description="Low complexity" evidence="10">
    <location>
        <begin position="55"/>
        <end position="70"/>
    </location>
</feature>
<dbReference type="Pfam" id="PF01008">
    <property type="entry name" value="IF-2B"/>
    <property type="match status" value="1"/>
</dbReference>
<comment type="similarity">
    <text evidence="2 9">Belongs to the eIF-2B alpha/beta/delta subunits family.</text>
</comment>
<protein>
    <recommendedName>
        <fullName evidence="6">Translation initiation factor eIF2B subunit delta</fullName>
    </recommendedName>
    <alternativeName>
        <fullName evidence="7">eIF2B GDP-GTP exchange factor subunit delta</fullName>
    </alternativeName>
</protein>
<evidence type="ECO:0000256" key="3">
    <source>
        <dbReference type="ARBA" id="ARBA00022490"/>
    </source>
</evidence>
<evidence type="ECO:0000256" key="5">
    <source>
        <dbReference type="ARBA" id="ARBA00022917"/>
    </source>
</evidence>
<evidence type="ECO:0000256" key="1">
    <source>
        <dbReference type="ARBA" id="ARBA00004514"/>
    </source>
</evidence>
<evidence type="ECO:0000256" key="7">
    <source>
        <dbReference type="ARBA" id="ARBA00044356"/>
    </source>
</evidence>
<dbReference type="Gene3D" id="3.40.50.10470">
    <property type="entry name" value="Translation initiation factor eif-2b, domain 2"/>
    <property type="match status" value="1"/>
</dbReference>
<keyword evidence="5" id="KW-0648">Protein biosynthesis</keyword>
<comment type="caution">
    <text evidence="11">The sequence shown here is derived from an EMBL/GenBank/DDBJ whole genome shotgun (WGS) entry which is preliminary data.</text>
</comment>
<evidence type="ECO:0000256" key="9">
    <source>
        <dbReference type="RuleBase" id="RU003814"/>
    </source>
</evidence>
<keyword evidence="12" id="KW-1185">Reference proteome</keyword>
<organism evidence="11 12">
    <name type="scientific">Neodothiora populina</name>
    <dbReference type="NCBI Taxonomy" id="2781224"/>
    <lineage>
        <taxon>Eukaryota</taxon>
        <taxon>Fungi</taxon>
        <taxon>Dikarya</taxon>
        <taxon>Ascomycota</taxon>
        <taxon>Pezizomycotina</taxon>
        <taxon>Dothideomycetes</taxon>
        <taxon>Dothideomycetidae</taxon>
        <taxon>Dothideales</taxon>
        <taxon>Dothioraceae</taxon>
        <taxon>Neodothiora</taxon>
    </lineage>
</organism>
<dbReference type="InterPro" id="IPR000649">
    <property type="entry name" value="IF-2B-related"/>
</dbReference>
<feature type="compositionally biased region" description="Basic and acidic residues" evidence="10">
    <location>
        <begin position="71"/>
        <end position="100"/>
    </location>
</feature>
<feature type="compositionally biased region" description="Low complexity" evidence="10">
    <location>
        <begin position="161"/>
        <end position="173"/>
    </location>
</feature>
<dbReference type="EMBL" id="JBFMKM010000012">
    <property type="protein sequence ID" value="KAL1302349.1"/>
    <property type="molecule type" value="Genomic_DNA"/>
</dbReference>
<evidence type="ECO:0000256" key="4">
    <source>
        <dbReference type="ARBA" id="ARBA00022540"/>
    </source>
</evidence>
<feature type="compositionally biased region" description="Basic and acidic residues" evidence="10">
    <location>
        <begin position="499"/>
        <end position="513"/>
    </location>
</feature>
<keyword evidence="3" id="KW-0963">Cytoplasm</keyword>
<dbReference type="InterPro" id="IPR042529">
    <property type="entry name" value="IF_2B-like_C"/>
</dbReference>
<dbReference type="GeneID" id="95976458"/>
<sequence length="571" mass="60028">MATTNGTPETPSAAPPTQQQGSSQPEAGASQAPSSVGPSASEQKPSKSGKKPAQDKPAAAAGADTKSAETATDKKISGAELKKRAKEEKAARRAAEKAAKEGPAPAAAAAVTAATPSKAQQGQKGGAGNGAQRSQQGGQGSHHRRAPSQGAAGQQNLPFRGKAAPASGAPAVPKAKKVNKEVGLFGHLYSQPKRHTLEGVSKEVHPAVLALGLQMSSYVVCGSNARCVGMLLAFKKAIQAYQTPNGTSLARHLTSHHLSPQIDYLKSHRPISVSMGNAIRWLKDYIIHIDPDTPESAAKEDICGAIDLFIRERITVADTAIAATACVKIRQGSTVVTFGKSSIVEKTLLRASELGTKFKVVVIDSRPLFEGKNLARSLAAAGIETSYMLHTAVSHALKDADLVLLGAHAMMSNGRLYSRVGTAAVAMLAHSRDVPVIVLAESIKFTDRVALDSIVLNELAPPDELVIPADHHNSSTTEPSHPDASKAKAGSNTSSAANKKREEEEKNERKSDAEASSLAGWRDVQGLQLLNIMYDVTPAEYINMVITEYGSLPPSSVPVVHRISTERDVRT</sequence>
<evidence type="ECO:0000256" key="2">
    <source>
        <dbReference type="ARBA" id="ARBA00007251"/>
    </source>
</evidence>
<dbReference type="PANTHER" id="PTHR10233:SF14">
    <property type="entry name" value="TRANSLATION INITIATION FACTOR EIF-2B SUBUNIT DELTA"/>
    <property type="match status" value="1"/>
</dbReference>
<dbReference type="InterPro" id="IPR037171">
    <property type="entry name" value="NagB/RpiA_transferase-like"/>
</dbReference>
<feature type="compositionally biased region" description="Low complexity" evidence="10">
    <location>
        <begin position="101"/>
        <end position="122"/>
    </location>
</feature>